<evidence type="ECO:0000313" key="5">
    <source>
        <dbReference type="Proteomes" id="UP000422569"/>
    </source>
</evidence>
<evidence type="ECO:0000256" key="1">
    <source>
        <dbReference type="ARBA" id="ARBA00022679"/>
    </source>
</evidence>
<dbReference type="SUPFAM" id="SSF53613">
    <property type="entry name" value="Ribokinase-like"/>
    <property type="match status" value="1"/>
</dbReference>
<feature type="domain" description="Carbohydrate kinase PfkB" evidence="3">
    <location>
        <begin position="151"/>
        <end position="245"/>
    </location>
</feature>
<geneLocation type="plasmid" evidence="4">
    <name>unnamed1</name>
</geneLocation>
<gene>
    <name evidence="4" type="ORF">F7D14_20325</name>
</gene>
<organism evidence="4 5">
    <name type="scientific">Methylocystis parvus</name>
    <dbReference type="NCBI Taxonomy" id="134"/>
    <lineage>
        <taxon>Bacteria</taxon>
        <taxon>Pseudomonadati</taxon>
        <taxon>Pseudomonadota</taxon>
        <taxon>Alphaproteobacteria</taxon>
        <taxon>Hyphomicrobiales</taxon>
        <taxon>Methylocystaceae</taxon>
        <taxon>Methylocystis</taxon>
    </lineage>
</organism>
<protein>
    <submittedName>
        <fullName evidence="4">Nucleoside 2-deoxyribosyltransferase</fullName>
    </submittedName>
</protein>
<dbReference type="GO" id="GO:0016301">
    <property type="term" value="F:kinase activity"/>
    <property type="evidence" value="ECO:0007669"/>
    <property type="project" value="UniProtKB-KW"/>
</dbReference>
<keyword evidence="1 4" id="KW-0808">Transferase</keyword>
<dbReference type="InterPro" id="IPR011611">
    <property type="entry name" value="PfkB_dom"/>
</dbReference>
<sequence>MTSTIVVAGGVYAERCLWPDWEQVFGSAGRAACALTGGGADVVLRTRTSDELALRMTAQANVYGISFRPEKGEQSIEFDYVHPMAVPTIRPGLGRIKPTSPIEAEGDIVLRFGMLESTVKSKARRTVYDPQSAFAPEPFGDNGSSTEHLAIVANRREAVELGRKADPVDAARVLVQEGAKVVVVKAGAEGAYVVQGASAPKFVPAFQSDSVWTIGSGDVFAAAFALYWGVEQADPHEAALLASKAVADYSLTRALPIRPRAALAALQFRECAFHPGRVYLAGPFFTLAQRWLVDEIKRCLESMGLSVFSPVHQVGPGPADIVASADLAGLDGCEVVFAIVDGIDSGTLFEVGYARAKGKPVYAFAQNVSDEDLKMLEGSGCRIGGDLVSLLHHLAWRV</sequence>
<dbReference type="RefSeq" id="WP_026016465.1">
    <property type="nucleotide sequence ID" value="NZ_CP044332.1"/>
</dbReference>
<keyword evidence="2" id="KW-0418">Kinase</keyword>
<dbReference type="InterPro" id="IPR029056">
    <property type="entry name" value="Ribokinase-like"/>
</dbReference>
<dbReference type="Pfam" id="PF05014">
    <property type="entry name" value="Nuc_deoxyrib_tr"/>
    <property type="match status" value="1"/>
</dbReference>
<proteinExistence type="predicted"/>
<keyword evidence="5" id="KW-1185">Reference proteome</keyword>
<name>A0A6B8MBC6_9HYPH</name>
<dbReference type="Proteomes" id="UP000422569">
    <property type="component" value="Plasmid unnamed1"/>
</dbReference>
<dbReference type="InterPro" id="IPR007710">
    <property type="entry name" value="Nucleoside_deoxyribTrfase"/>
</dbReference>
<evidence type="ECO:0000313" key="4">
    <source>
        <dbReference type="EMBL" id="QGM99938.1"/>
    </source>
</evidence>
<dbReference type="EMBL" id="CP044332">
    <property type="protein sequence ID" value="QGM99938.1"/>
    <property type="molecule type" value="Genomic_DNA"/>
</dbReference>
<dbReference type="AlphaFoldDB" id="A0A6B8MBC6"/>
<dbReference type="Gene3D" id="3.40.50.450">
    <property type="match status" value="1"/>
</dbReference>
<reference evidence="4 5" key="1">
    <citation type="submission" date="2019-09" db="EMBL/GenBank/DDBJ databases">
        <title>Isolation and complete genome sequencing of Methylocystis species.</title>
        <authorList>
            <person name="Rumah B.L."/>
            <person name="Stead C.E."/>
            <person name="Stevens B.C."/>
            <person name="Minton N.P."/>
            <person name="Grosse-Honebrink A."/>
            <person name="Zhang Y."/>
        </authorList>
    </citation>
    <scope>NUCLEOTIDE SEQUENCE [LARGE SCALE GENOMIC DNA]</scope>
    <source>
        <strain evidence="4 5">BRCS2</strain>
        <plasmid evidence="4 5">unnamed1</plasmid>
    </source>
</reference>
<dbReference type="SUPFAM" id="SSF52309">
    <property type="entry name" value="N-(deoxy)ribosyltransferase-like"/>
    <property type="match status" value="1"/>
</dbReference>
<evidence type="ECO:0000259" key="3">
    <source>
        <dbReference type="Pfam" id="PF00294"/>
    </source>
</evidence>
<dbReference type="PANTHER" id="PTHR10584">
    <property type="entry name" value="SUGAR KINASE"/>
    <property type="match status" value="1"/>
</dbReference>
<dbReference type="KEGG" id="mpar:F7D14_20325"/>
<accession>A0A6B8MBC6</accession>
<keyword evidence="4" id="KW-0614">Plasmid</keyword>
<dbReference type="Pfam" id="PF00294">
    <property type="entry name" value="PfkB"/>
    <property type="match status" value="1"/>
</dbReference>
<dbReference type="PANTHER" id="PTHR10584:SF166">
    <property type="entry name" value="RIBOKINASE"/>
    <property type="match status" value="1"/>
</dbReference>
<dbReference type="GO" id="GO:0005829">
    <property type="term" value="C:cytosol"/>
    <property type="evidence" value="ECO:0007669"/>
    <property type="project" value="TreeGrafter"/>
</dbReference>
<evidence type="ECO:0000256" key="2">
    <source>
        <dbReference type="ARBA" id="ARBA00022777"/>
    </source>
</evidence>
<dbReference type="Gene3D" id="3.40.1190.20">
    <property type="match status" value="1"/>
</dbReference>